<protein>
    <recommendedName>
        <fullName evidence="5">Major facilitator superfamily (MFS) profile domain-containing protein</fullName>
    </recommendedName>
</protein>
<reference evidence="6" key="1">
    <citation type="submission" date="2022-07" db="EMBL/GenBank/DDBJ databases">
        <title>Phylogenomic reconstructions and comparative analyses of Kickxellomycotina fungi.</title>
        <authorList>
            <person name="Reynolds N.K."/>
            <person name="Stajich J.E."/>
            <person name="Barry K."/>
            <person name="Grigoriev I.V."/>
            <person name="Crous P."/>
            <person name="Smith M.E."/>
        </authorList>
    </citation>
    <scope>NUCLEOTIDE SEQUENCE</scope>
    <source>
        <strain evidence="6">BCRC 34882</strain>
    </source>
</reference>
<dbReference type="SUPFAM" id="SSF103473">
    <property type="entry name" value="MFS general substrate transporter"/>
    <property type="match status" value="1"/>
</dbReference>
<dbReference type="Pfam" id="PF07690">
    <property type="entry name" value="MFS_1"/>
    <property type="match status" value="1"/>
</dbReference>
<dbReference type="PANTHER" id="PTHR11360">
    <property type="entry name" value="MONOCARBOXYLATE TRANSPORTER"/>
    <property type="match status" value="1"/>
</dbReference>
<feature type="transmembrane region" description="Helical" evidence="4">
    <location>
        <begin position="137"/>
        <end position="156"/>
    </location>
</feature>
<feature type="domain" description="Major facilitator superfamily (MFS) profile" evidence="5">
    <location>
        <begin position="97"/>
        <end position="349"/>
    </location>
</feature>
<keyword evidence="4" id="KW-0472">Membrane</keyword>
<comment type="subcellular location">
    <subcellularLocation>
        <location evidence="1">Membrane</location>
        <topology evidence="1">Multi-pass membrane protein</topology>
    </subcellularLocation>
</comment>
<feature type="compositionally biased region" description="Basic and acidic residues" evidence="3">
    <location>
        <begin position="74"/>
        <end position="84"/>
    </location>
</feature>
<feature type="region of interest" description="Disordered" evidence="3">
    <location>
        <begin position="38"/>
        <end position="87"/>
    </location>
</feature>
<dbReference type="Gene3D" id="1.20.1250.20">
    <property type="entry name" value="MFS general substrate transporter like domains"/>
    <property type="match status" value="1"/>
</dbReference>
<dbReference type="InterPro" id="IPR050327">
    <property type="entry name" value="Proton-linked_MCT"/>
</dbReference>
<dbReference type="InterPro" id="IPR011701">
    <property type="entry name" value="MFS"/>
</dbReference>
<feature type="transmembrane region" description="Helical" evidence="4">
    <location>
        <begin position="226"/>
        <end position="245"/>
    </location>
</feature>
<dbReference type="PANTHER" id="PTHR11360:SF284">
    <property type="entry name" value="EG:103B4.3 PROTEIN-RELATED"/>
    <property type="match status" value="1"/>
</dbReference>
<evidence type="ECO:0000313" key="7">
    <source>
        <dbReference type="Proteomes" id="UP001151295"/>
    </source>
</evidence>
<feature type="transmembrane region" description="Helical" evidence="4">
    <location>
        <begin position="298"/>
        <end position="320"/>
    </location>
</feature>
<feature type="transmembrane region" description="Helical" evidence="4">
    <location>
        <begin position="257"/>
        <end position="277"/>
    </location>
</feature>
<name>A0ABQ8PQZ2_9FUNG</name>
<feature type="transmembrane region" description="Helical" evidence="4">
    <location>
        <begin position="96"/>
        <end position="117"/>
    </location>
</feature>
<dbReference type="InterPro" id="IPR020846">
    <property type="entry name" value="MFS_dom"/>
</dbReference>
<comment type="similarity">
    <text evidence="2">Belongs to the major facilitator superfamily. Monocarboxylate porter (TC 2.A.1.13) family.</text>
</comment>
<evidence type="ECO:0000256" key="1">
    <source>
        <dbReference type="ARBA" id="ARBA00004141"/>
    </source>
</evidence>
<dbReference type="InterPro" id="IPR036259">
    <property type="entry name" value="MFS_trans_sf"/>
</dbReference>
<gene>
    <name evidence="6" type="ORF">EDC05_002497</name>
</gene>
<feature type="compositionally biased region" description="Low complexity" evidence="3">
    <location>
        <begin position="47"/>
        <end position="60"/>
    </location>
</feature>
<evidence type="ECO:0000259" key="5">
    <source>
        <dbReference type="PROSITE" id="PS50850"/>
    </source>
</evidence>
<dbReference type="Proteomes" id="UP001151295">
    <property type="component" value="Unassembled WGS sequence"/>
</dbReference>
<dbReference type="PROSITE" id="PS50850">
    <property type="entry name" value="MFS"/>
    <property type="match status" value="1"/>
</dbReference>
<keyword evidence="7" id="KW-1185">Reference proteome</keyword>
<evidence type="ECO:0000256" key="4">
    <source>
        <dbReference type="SAM" id="Phobius"/>
    </source>
</evidence>
<dbReference type="EMBL" id="JANBQD010000023">
    <property type="protein sequence ID" value="KAJ1992865.1"/>
    <property type="molecule type" value="Genomic_DNA"/>
</dbReference>
<comment type="caution">
    <text evidence="6">The sequence shown here is derived from an EMBL/GenBank/DDBJ whole genome shotgun (WGS) entry which is preliminary data.</text>
</comment>
<accession>A0ABQ8PQZ2</accession>
<feature type="transmembrane region" description="Helical" evidence="4">
    <location>
        <begin position="168"/>
        <end position="187"/>
    </location>
</feature>
<evidence type="ECO:0000256" key="3">
    <source>
        <dbReference type="SAM" id="MobiDB-lite"/>
    </source>
</evidence>
<evidence type="ECO:0000313" key="6">
    <source>
        <dbReference type="EMBL" id="KAJ1992865.1"/>
    </source>
</evidence>
<feature type="transmembrane region" description="Helical" evidence="4">
    <location>
        <begin position="193"/>
        <end position="214"/>
    </location>
</feature>
<sequence>MNQTFSSSRSSIDGVVGNSHPGFRRRSIVEVLETEVESATTTLPTASTENSSSLISPSSSAKFDSGSLTVSEDLNDRANPEEKPAYSYSPPPEGGYGWVIVACSFLLEFFAEGPLSAFGVFQEYYVNERFKDRTSNATISLVGVLSGSCMACLGVVSGKLCERFGYRIIPLCGIILLSMGYFLASFASEPWHLLLTQGVLCGVGAALTFLPAVVVPAQWFEKRRGLATGTVNMGIGVGGIVWTQFNHLLIKKISVAWTLRLTAIIVLITCTISLMLIKTYQVKTIQQKRVGLNGMKNINLLWYMSASFFTGAASLTPFYYLPGKAEIDFGELIFADVVGAIWPTNSMNY</sequence>
<feature type="compositionally biased region" description="Polar residues" evidence="3">
    <location>
        <begin position="1"/>
        <end position="11"/>
    </location>
</feature>
<proteinExistence type="inferred from homology"/>
<keyword evidence="4" id="KW-0812">Transmembrane</keyword>
<organism evidence="6 7">
    <name type="scientific">Coemansia umbellata</name>
    <dbReference type="NCBI Taxonomy" id="1424467"/>
    <lineage>
        <taxon>Eukaryota</taxon>
        <taxon>Fungi</taxon>
        <taxon>Fungi incertae sedis</taxon>
        <taxon>Zoopagomycota</taxon>
        <taxon>Kickxellomycotina</taxon>
        <taxon>Kickxellomycetes</taxon>
        <taxon>Kickxellales</taxon>
        <taxon>Kickxellaceae</taxon>
        <taxon>Coemansia</taxon>
    </lineage>
</organism>
<evidence type="ECO:0000256" key="2">
    <source>
        <dbReference type="ARBA" id="ARBA00006727"/>
    </source>
</evidence>
<feature type="region of interest" description="Disordered" evidence="3">
    <location>
        <begin position="1"/>
        <end position="21"/>
    </location>
</feature>
<keyword evidence="4" id="KW-1133">Transmembrane helix</keyword>